<keyword evidence="2" id="KW-0479">Metal-binding</keyword>
<evidence type="ECO:0000256" key="4">
    <source>
        <dbReference type="ARBA" id="ARBA00023163"/>
    </source>
</evidence>
<dbReference type="GO" id="GO:0000981">
    <property type="term" value="F:DNA-binding transcription factor activity, RNA polymerase II-specific"/>
    <property type="evidence" value="ECO:0007669"/>
    <property type="project" value="InterPro"/>
</dbReference>
<dbReference type="OrthoDB" id="39175at2759"/>
<accession>J4I863</accession>
<dbReference type="RefSeq" id="XP_012178144.1">
    <property type="nucleotide sequence ID" value="XM_012322754.1"/>
</dbReference>
<dbReference type="GO" id="GO:0003677">
    <property type="term" value="F:DNA binding"/>
    <property type="evidence" value="ECO:0007669"/>
    <property type="project" value="InterPro"/>
</dbReference>
<dbReference type="PANTHER" id="PTHR47338:SF29">
    <property type="entry name" value="ZN(2)-C6 FUNGAL-TYPE DOMAIN-CONTAINING PROTEIN"/>
    <property type="match status" value="1"/>
</dbReference>
<dbReference type="InParanoid" id="J4I863"/>
<evidence type="ECO:0000313" key="7">
    <source>
        <dbReference type="EMBL" id="CCL98861.1"/>
    </source>
</evidence>
<evidence type="ECO:0000313" key="8">
    <source>
        <dbReference type="Proteomes" id="UP000006352"/>
    </source>
</evidence>
<comment type="subcellular location">
    <subcellularLocation>
        <location evidence="1">Nucleus</location>
    </subcellularLocation>
</comment>
<dbReference type="HOGENOM" id="CLU_009416_0_0_1"/>
<reference evidence="7 8" key="1">
    <citation type="journal article" date="2012" name="Appl. Environ. Microbiol.">
        <title>Short-read sequencing for genomic analysis of the brown rot fungus Fibroporia radiculosa.</title>
        <authorList>
            <person name="Tang J.D."/>
            <person name="Perkins A.D."/>
            <person name="Sonstegard T.S."/>
            <person name="Schroeder S.G."/>
            <person name="Burgess S.C."/>
            <person name="Diehl S.V."/>
        </authorList>
    </citation>
    <scope>NUCLEOTIDE SEQUENCE [LARGE SCALE GENOMIC DNA]</scope>
    <source>
        <strain evidence="7 8">TFFH 294</strain>
    </source>
</reference>
<proteinExistence type="predicted"/>
<evidence type="ECO:0000256" key="1">
    <source>
        <dbReference type="ARBA" id="ARBA00004123"/>
    </source>
</evidence>
<dbReference type="GO" id="GO:0005634">
    <property type="term" value="C:nucleus"/>
    <property type="evidence" value="ECO:0007669"/>
    <property type="project" value="UniProtKB-SubCell"/>
</dbReference>
<dbReference type="GO" id="GO:0008270">
    <property type="term" value="F:zinc ion binding"/>
    <property type="evidence" value="ECO:0007669"/>
    <property type="project" value="InterPro"/>
</dbReference>
<evidence type="ECO:0000256" key="3">
    <source>
        <dbReference type="ARBA" id="ARBA00023015"/>
    </source>
</evidence>
<evidence type="ECO:0000256" key="2">
    <source>
        <dbReference type="ARBA" id="ARBA00022723"/>
    </source>
</evidence>
<dbReference type="STRING" id="599839.J4I863"/>
<gene>
    <name evidence="7" type="ORF">FIBRA_00868</name>
</gene>
<dbReference type="InterPro" id="IPR007219">
    <property type="entry name" value="XnlR_reg_dom"/>
</dbReference>
<dbReference type="GeneID" id="24093772"/>
<feature type="domain" description="Xylanolytic transcriptional activator regulatory" evidence="6">
    <location>
        <begin position="383"/>
        <end position="470"/>
    </location>
</feature>
<evidence type="ECO:0000256" key="5">
    <source>
        <dbReference type="ARBA" id="ARBA00023242"/>
    </source>
</evidence>
<dbReference type="PANTHER" id="PTHR47338">
    <property type="entry name" value="ZN(II)2CYS6 TRANSCRIPTION FACTOR (EUROFUNG)-RELATED"/>
    <property type="match status" value="1"/>
</dbReference>
<dbReference type="Proteomes" id="UP000006352">
    <property type="component" value="Unassembled WGS sequence"/>
</dbReference>
<dbReference type="SMART" id="SM00906">
    <property type="entry name" value="Fungal_trans"/>
    <property type="match status" value="1"/>
</dbReference>
<evidence type="ECO:0000259" key="6">
    <source>
        <dbReference type="SMART" id="SM00906"/>
    </source>
</evidence>
<dbReference type="Pfam" id="PF04082">
    <property type="entry name" value="Fungal_trans"/>
    <property type="match status" value="1"/>
</dbReference>
<dbReference type="EMBL" id="HE796904">
    <property type="protein sequence ID" value="CCL98861.1"/>
    <property type="molecule type" value="Genomic_DNA"/>
</dbReference>
<keyword evidence="8" id="KW-1185">Reference proteome</keyword>
<dbReference type="InterPro" id="IPR050815">
    <property type="entry name" value="TF_fung"/>
</dbReference>
<name>J4I863_9APHY</name>
<dbReference type="GO" id="GO:0006351">
    <property type="term" value="P:DNA-templated transcription"/>
    <property type="evidence" value="ECO:0007669"/>
    <property type="project" value="InterPro"/>
</dbReference>
<dbReference type="AlphaFoldDB" id="J4I863"/>
<dbReference type="CDD" id="cd12148">
    <property type="entry name" value="fungal_TF_MHR"/>
    <property type="match status" value="1"/>
</dbReference>
<keyword evidence="3" id="KW-0805">Transcription regulation</keyword>
<sequence>MFTEIVKQTAHNPCGETRYVFLESRFDSAPISRSSGLPPVSEEEIGEESASLNFIYSGLRSPSVILVQPEMRRQETLLNPDCTFDILPDLSGVEQRDPPKSRFEKLENRINELEALLSTQGSLSTTPSSRPTPEAMTTQYVAASPSPSTSNHGLPISVNGFAQVERPPDSVVDPILLNFDSLSRSTALDSLADAAMLIETSAINPDPFSINLTLTDNTMGEKIVPLQSPDPLGQVIALAWPKSLPHPELLRHLVDAYFSFNADANRLFHRPSFMASLSLPPTHPKFPLTPLLHAMCAIGSLYTAVVAPVPNVTTSPIPIGEKHVYQQILVHEQRPLSFAEIHAGYARRAIDAASEMGEELFQMLQAEILLVSWNWASAKWAEAYMCISRALRTCIPLGLNVGASFHTISESFRPPSIIPPPRTPTEDETRRNAFWIAYSLERSMGCGHGWALMIDDQDVTQLLPIHAPPSERQWSHAPDVLVVHPPEQADSFVMYVKACMLLSRVKSFNARFRAKLYAGDPSMATYNESDTFKPKDMRTSPAFQELTTLIGKFKDSFPAHLRNPVENGLVDSYLFSACTAPWLAFIILHEPHAHVWSPVCDSALKILNSSRAILNLVYDVYATSYDLALLSQFSILSWFMAGRVLVRFLQAAFESGEREIGTTLLVEIDFIRTVLSQVGERVPLAHRYGKMLEEFICKHCGRQYVNTLPASLPPRGYAPFATNGEWPNTSDLVLNLQVDSSAWSQ</sequence>
<keyword evidence="4" id="KW-0804">Transcription</keyword>
<organism evidence="7 8">
    <name type="scientific">Fibroporia radiculosa</name>
    <dbReference type="NCBI Taxonomy" id="599839"/>
    <lineage>
        <taxon>Eukaryota</taxon>
        <taxon>Fungi</taxon>
        <taxon>Dikarya</taxon>
        <taxon>Basidiomycota</taxon>
        <taxon>Agaricomycotina</taxon>
        <taxon>Agaricomycetes</taxon>
        <taxon>Polyporales</taxon>
        <taxon>Fibroporiaceae</taxon>
        <taxon>Fibroporia</taxon>
    </lineage>
</organism>
<keyword evidence="5" id="KW-0539">Nucleus</keyword>
<protein>
    <recommendedName>
        <fullName evidence="6">Xylanolytic transcriptional activator regulatory domain-containing protein</fullName>
    </recommendedName>
</protein>